<keyword evidence="11" id="KW-1185">Reference proteome</keyword>
<evidence type="ECO:0000313" key="10">
    <source>
        <dbReference type="EMBL" id="AKL98281.1"/>
    </source>
</evidence>
<accession>A0A0G3WHX1</accession>
<dbReference type="EMBL" id="CP009498">
    <property type="protein sequence ID" value="AKL98281.1"/>
    <property type="molecule type" value="Genomic_DNA"/>
</dbReference>
<evidence type="ECO:0000256" key="2">
    <source>
        <dbReference type="ARBA" id="ARBA00009959"/>
    </source>
</evidence>
<dbReference type="Pfam" id="PF09827">
    <property type="entry name" value="CRISPR_Cas2"/>
    <property type="match status" value="1"/>
</dbReference>
<dbReference type="InterPro" id="IPR021127">
    <property type="entry name" value="CRISPR_associated_Cas2"/>
</dbReference>
<dbReference type="CDD" id="cd09725">
    <property type="entry name" value="Cas2_I_II_III"/>
    <property type="match status" value="1"/>
</dbReference>
<dbReference type="GO" id="GO:0051607">
    <property type="term" value="P:defense response to virus"/>
    <property type="evidence" value="ECO:0007669"/>
    <property type="project" value="UniProtKB-UniRule"/>
</dbReference>
<evidence type="ECO:0000256" key="4">
    <source>
        <dbReference type="ARBA" id="ARBA00022723"/>
    </source>
</evidence>
<dbReference type="RefSeq" id="WP_052570833.1">
    <property type="nucleotide sequence ID" value="NZ_CP009498.1"/>
</dbReference>
<dbReference type="STRING" id="1408281.Epro_0902"/>
<dbReference type="GO" id="GO:0004521">
    <property type="term" value="F:RNA endonuclease activity"/>
    <property type="evidence" value="ECO:0007669"/>
    <property type="project" value="InterPro"/>
</dbReference>
<comment type="function">
    <text evidence="9">CRISPR (clustered regularly interspaced short palindromic repeat), is an adaptive immune system that provides protection against mobile genetic elements (viruses, transposable elements and conjugative plasmids). CRISPR clusters contain sequences complementary to antecedent mobile elements and target invading nucleic acids. CRISPR clusters are transcribed and processed into CRISPR RNA (crRNA). Functions as a ssRNA-specific endoribonuclease. Involved in the integration of spacer DNA into the CRISPR cassette.</text>
</comment>
<dbReference type="NCBIfam" id="TIGR01573">
    <property type="entry name" value="cas2"/>
    <property type="match status" value="1"/>
</dbReference>
<keyword evidence="7 9" id="KW-0460">Magnesium</keyword>
<evidence type="ECO:0000256" key="3">
    <source>
        <dbReference type="ARBA" id="ARBA00022722"/>
    </source>
</evidence>
<evidence type="ECO:0000256" key="8">
    <source>
        <dbReference type="ARBA" id="ARBA00023118"/>
    </source>
</evidence>
<dbReference type="GO" id="GO:0043571">
    <property type="term" value="P:maintenance of CRISPR repeat elements"/>
    <property type="evidence" value="ECO:0007669"/>
    <property type="project" value="UniProtKB-UniRule"/>
</dbReference>
<sequence length="112" mass="13023">MEELTTLVFYDLRKEKLKIKLAEKCKDYGLKKMHKTGFCGKLSREKRERLKKDLSEIISDNKARLIIQTVCSRCLGEVFISDSTAKNKKTKEKPSAIHFGMKLNKAYLHDEN</sequence>
<dbReference type="GO" id="GO:0046872">
    <property type="term" value="F:metal ion binding"/>
    <property type="evidence" value="ECO:0007669"/>
    <property type="project" value="UniProtKB-UniRule"/>
</dbReference>
<dbReference type="AlphaFoldDB" id="A0A0G3WHX1"/>
<dbReference type="SUPFAM" id="SSF143430">
    <property type="entry name" value="TTP0101/SSO1404-like"/>
    <property type="match status" value="1"/>
</dbReference>
<keyword evidence="4 9" id="KW-0479">Metal-binding</keyword>
<feature type="binding site" evidence="9">
    <location>
        <position position="11"/>
    </location>
    <ligand>
        <name>Mg(2+)</name>
        <dbReference type="ChEBI" id="CHEBI:18420"/>
        <note>catalytic</note>
    </ligand>
</feature>
<dbReference type="HAMAP" id="MF_01471">
    <property type="entry name" value="Cas2"/>
    <property type="match status" value="1"/>
</dbReference>
<name>A0A0G3WHX1_9BACT</name>
<comment type="subunit">
    <text evidence="9">Homodimer, forms a heterotetramer with a Cas1 homodimer.</text>
</comment>
<protein>
    <recommendedName>
        <fullName evidence="9">CRISPR-associated endoribonuclease Cas2</fullName>
        <ecNumber evidence="9">3.1.-.-</ecNumber>
    </recommendedName>
</protein>
<reference evidence="10 11" key="1">
    <citation type="submission" date="2014-09" db="EMBL/GenBank/DDBJ databases">
        <title>Complete genome sequence of Endomicrobium proavitum.</title>
        <authorList>
            <person name="Zheng H."/>
        </authorList>
    </citation>
    <scope>NUCLEOTIDE SEQUENCE [LARGE SCALE GENOMIC DNA]</scope>
    <source>
        <strain evidence="10 11">Rsa215</strain>
    </source>
</reference>
<evidence type="ECO:0000256" key="9">
    <source>
        <dbReference type="HAMAP-Rule" id="MF_01471"/>
    </source>
</evidence>
<gene>
    <name evidence="9 10" type="primary">cas2</name>
    <name evidence="10" type="ORF">Epro_0902</name>
</gene>
<comment type="cofactor">
    <cofactor evidence="1 9">
        <name>Mg(2+)</name>
        <dbReference type="ChEBI" id="CHEBI:18420"/>
    </cofactor>
</comment>
<evidence type="ECO:0000313" key="11">
    <source>
        <dbReference type="Proteomes" id="UP000035337"/>
    </source>
</evidence>
<dbReference type="EC" id="3.1.-.-" evidence="9"/>
<keyword evidence="5 9" id="KW-0255">Endonuclease</keyword>
<evidence type="ECO:0000256" key="7">
    <source>
        <dbReference type="ARBA" id="ARBA00022842"/>
    </source>
</evidence>
<dbReference type="Proteomes" id="UP000035337">
    <property type="component" value="Chromosome"/>
</dbReference>
<evidence type="ECO:0000256" key="5">
    <source>
        <dbReference type="ARBA" id="ARBA00022759"/>
    </source>
</evidence>
<comment type="similarity">
    <text evidence="2 9">Belongs to the CRISPR-associated endoribonuclease Cas2 protein family.</text>
</comment>
<evidence type="ECO:0000256" key="1">
    <source>
        <dbReference type="ARBA" id="ARBA00001946"/>
    </source>
</evidence>
<dbReference type="Gene3D" id="3.30.70.240">
    <property type="match status" value="1"/>
</dbReference>
<dbReference type="OrthoDB" id="9798176at2"/>
<evidence type="ECO:0000256" key="6">
    <source>
        <dbReference type="ARBA" id="ARBA00022801"/>
    </source>
</evidence>
<dbReference type="GO" id="GO:0016787">
    <property type="term" value="F:hydrolase activity"/>
    <property type="evidence" value="ECO:0007669"/>
    <property type="project" value="UniProtKB-KW"/>
</dbReference>
<dbReference type="InterPro" id="IPR019199">
    <property type="entry name" value="Virulence_VapD/CRISPR_Cas2"/>
</dbReference>
<keyword evidence="3 9" id="KW-0540">Nuclease</keyword>
<dbReference type="KEGG" id="epo:Epro_0902"/>
<organism evidence="10 11">
    <name type="scientific">Endomicrobium proavitum</name>
    <dbReference type="NCBI Taxonomy" id="1408281"/>
    <lineage>
        <taxon>Bacteria</taxon>
        <taxon>Pseudomonadati</taxon>
        <taxon>Elusimicrobiota</taxon>
        <taxon>Endomicrobiia</taxon>
        <taxon>Endomicrobiales</taxon>
        <taxon>Endomicrobiaceae</taxon>
        <taxon>Endomicrobium</taxon>
    </lineage>
</organism>
<keyword evidence="6 9" id="KW-0378">Hydrolase</keyword>
<keyword evidence="8 9" id="KW-0051">Antiviral defense</keyword>
<proteinExistence type="inferred from homology"/>